<feature type="chain" id="PRO_5045439051" description="Ecp2 effector protein-like domain-containing protein" evidence="1">
    <location>
        <begin position="16"/>
        <end position="184"/>
    </location>
</feature>
<dbReference type="Pfam" id="PF14856">
    <property type="entry name" value="Hce2"/>
    <property type="match status" value="1"/>
</dbReference>
<keyword evidence="4" id="KW-1185">Reference proteome</keyword>
<evidence type="ECO:0000259" key="2">
    <source>
        <dbReference type="Pfam" id="PF14856"/>
    </source>
</evidence>
<organism evidence="3 4">
    <name type="scientific">Humicola insolens</name>
    <name type="common">Soft-rot fungus</name>
    <dbReference type="NCBI Taxonomy" id="85995"/>
    <lineage>
        <taxon>Eukaryota</taxon>
        <taxon>Fungi</taxon>
        <taxon>Dikarya</taxon>
        <taxon>Ascomycota</taxon>
        <taxon>Pezizomycotina</taxon>
        <taxon>Sordariomycetes</taxon>
        <taxon>Sordariomycetidae</taxon>
        <taxon>Sordariales</taxon>
        <taxon>Chaetomiaceae</taxon>
        <taxon>Mycothermus</taxon>
    </lineage>
</organism>
<gene>
    <name evidence="3" type="ORF">VTJ49DRAFT_2283</name>
</gene>
<accession>A0ABR3VA47</accession>
<name>A0ABR3VA47_HUMIN</name>
<reference evidence="3 4" key="1">
    <citation type="journal article" date="2024" name="Commun. Biol.">
        <title>Comparative genomic analysis of thermophilic fungi reveals convergent evolutionary adaptations and gene losses.</title>
        <authorList>
            <person name="Steindorff A.S."/>
            <person name="Aguilar-Pontes M.V."/>
            <person name="Robinson A.J."/>
            <person name="Andreopoulos B."/>
            <person name="LaButti K."/>
            <person name="Kuo A."/>
            <person name="Mondo S."/>
            <person name="Riley R."/>
            <person name="Otillar R."/>
            <person name="Haridas S."/>
            <person name="Lipzen A."/>
            <person name="Grimwood J."/>
            <person name="Schmutz J."/>
            <person name="Clum A."/>
            <person name="Reid I.D."/>
            <person name="Moisan M.C."/>
            <person name="Butler G."/>
            <person name="Nguyen T.T.M."/>
            <person name="Dewar K."/>
            <person name="Conant G."/>
            <person name="Drula E."/>
            <person name="Henrissat B."/>
            <person name="Hansel C."/>
            <person name="Singer S."/>
            <person name="Hutchinson M.I."/>
            <person name="de Vries R.P."/>
            <person name="Natvig D.O."/>
            <person name="Powell A.J."/>
            <person name="Tsang A."/>
            <person name="Grigoriev I.V."/>
        </authorList>
    </citation>
    <scope>NUCLEOTIDE SEQUENCE [LARGE SCALE GENOMIC DNA]</scope>
    <source>
        <strain evidence="3 4">CBS 620.91</strain>
    </source>
</reference>
<evidence type="ECO:0000313" key="3">
    <source>
        <dbReference type="EMBL" id="KAL1838718.1"/>
    </source>
</evidence>
<evidence type="ECO:0000256" key="1">
    <source>
        <dbReference type="SAM" id="SignalP"/>
    </source>
</evidence>
<feature type="signal peptide" evidence="1">
    <location>
        <begin position="1"/>
        <end position="15"/>
    </location>
</feature>
<protein>
    <recommendedName>
        <fullName evidence="2">Ecp2 effector protein-like domain-containing protein</fullName>
    </recommendedName>
</protein>
<dbReference type="InterPro" id="IPR029226">
    <property type="entry name" value="Ecp2-like"/>
</dbReference>
<dbReference type="EMBL" id="JAZGSY010000197">
    <property type="protein sequence ID" value="KAL1838718.1"/>
    <property type="molecule type" value="Genomic_DNA"/>
</dbReference>
<evidence type="ECO:0000313" key="4">
    <source>
        <dbReference type="Proteomes" id="UP001583172"/>
    </source>
</evidence>
<comment type="caution">
    <text evidence="3">The sequence shown here is derived from an EMBL/GenBank/DDBJ whole genome shotgun (WGS) entry which is preliminary data.</text>
</comment>
<keyword evidence="1" id="KW-0732">Signal</keyword>
<feature type="domain" description="Ecp2 effector protein-like" evidence="2">
    <location>
        <begin position="79"/>
        <end position="165"/>
    </location>
</feature>
<dbReference type="Proteomes" id="UP001583172">
    <property type="component" value="Unassembled WGS sequence"/>
</dbReference>
<sequence length="184" mass="20513">MQLSFLLTVIATAFAVRVTAIAAPAPYPNKAAPAPPCPKNAALARSLNTVARRQDDDDEWLRGRECYEVPWEMGGSVFSGAPLIEDCQKLADSLPGNTTKEIDAYDRPYAVNGTCAFVVRVISCIPEVEGIPTFMGDRDVRRIIRNTIEKYGYQGRVGGIGFIRCNYALEYVQWMIQRNYIWEG</sequence>
<proteinExistence type="predicted"/>